<dbReference type="EMBL" id="KV744834">
    <property type="protein sequence ID" value="OCK84570.1"/>
    <property type="molecule type" value="Genomic_DNA"/>
</dbReference>
<evidence type="ECO:0000313" key="3">
    <source>
        <dbReference type="Proteomes" id="UP000250266"/>
    </source>
</evidence>
<gene>
    <name evidence="2" type="ORF">K432DRAFT_422450</name>
</gene>
<feature type="region of interest" description="Disordered" evidence="1">
    <location>
        <begin position="80"/>
        <end position="123"/>
    </location>
</feature>
<evidence type="ECO:0000256" key="1">
    <source>
        <dbReference type="SAM" id="MobiDB-lite"/>
    </source>
</evidence>
<proteinExistence type="predicted"/>
<dbReference type="AlphaFoldDB" id="A0A8E2EIR3"/>
<accession>A0A8E2EIR3</accession>
<reference evidence="2 3" key="1">
    <citation type="journal article" date="2016" name="Nat. Commun.">
        <title>Ectomycorrhizal ecology is imprinted in the genome of the dominant symbiotic fungus Cenococcum geophilum.</title>
        <authorList>
            <consortium name="DOE Joint Genome Institute"/>
            <person name="Peter M."/>
            <person name="Kohler A."/>
            <person name="Ohm R.A."/>
            <person name="Kuo A."/>
            <person name="Krutzmann J."/>
            <person name="Morin E."/>
            <person name="Arend M."/>
            <person name="Barry K.W."/>
            <person name="Binder M."/>
            <person name="Choi C."/>
            <person name="Clum A."/>
            <person name="Copeland A."/>
            <person name="Grisel N."/>
            <person name="Haridas S."/>
            <person name="Kipfer T."/>
            <person name="LaButti K."/>
            <person name="Lindquist E."/>
            <person name="Lipzen A."/>
            <person name="Maire R."/>
            <person name="Meier B."/>
            <person name="Mihaltcheva S."/>
            <person name="Molinier V."/>
            <person name="Murat C."/>
            <person name="Poggeler S."/>
            <person name="Quandt C.A."/>
            <person name="Sperisen C."/>
            <person name="Tritt A."/>
            <person name="Tisserant E."/>
            <person name="Crous P.W."/>
            <person name="Henrissat B."/>
            <person name="Nehls U."/>
            <person name="Egli S."/>
            <person name="Spatafora J.W."/>
            <person name="Grigoriev I.V."/>
            <person name="Martin F.M."/>
        </authorList>
    </citation>
    <scope>NUCLEOTIDE SEQUENCE [LARGE SCALE GENOMIC DNA]</scope>
    <source>
        <strain evidence="2 3">CBS 459.81</strain>
    </source>
</reference>
<name>A0A8E2EIR3_9PEZI</name>
<keyword evidence="3" id="KW-1185">Reference proteome</keyword>
<protein>
    <submittedName>
        <fullName evidence="2">Uncharacterized protein</fullName>
    </submittedName>
</protein>
<organism evidence="2 3">
    <name type="scientific">Lepidopterella palustris CBS 459.81</name>
    <dbReference type="NCBI Taxonomy" id="1314670"/>
    <lineage>
        <taxon>Eukaryota</taxon>
        <taxon>Fungi</taxon>
        <taxon>Dikarya</taxon>
        <taxon>Ascomycota</taxon>
        <taxon>Pezizomycotina</taxon>
        <taxon>Dothideomycetes</taxon>
        <taxon>Pleosporomycetidae</taxon>
        <taxon>Mytilinidiales</taxon>
        <taxon>Argynnaceae</taxon>
        <taxon>Lepidopterella</taxon>
    </lineage>
</organism>
<sequence>MLFCEDNAVIVGIWIEAQFDASNVFECAASQLHRFPNFISWELDTDGATSLLTDRGCATTGSTPTYTEGDHGLLDNINDWVPTTPNDLTPAETEADDEGGSEHQKGQTQLPALHSSREPSTKSITLPTQEALLDSAAAKPAAAEPAAIEPAAAEPVSVEPAAIEPTAAEPTASNRASRAIEISADLNENHILPEGTRRQRRAAHATALANVNELSGFHGAFPIGFEKEHQLAPTALHRNNLLEERKNWKQRLKSLCRKFWACCYKRI</sequence>
<evidence type="ECO:0000313" key="2">
    <source>
        <dbReference type="EMBL" id="OCK84570.1"/>
    </source>
</evidence>
<dbReference type="Proteomes" id="UP000250266">
    <property type="component" value="Unassembled WGS sequence"/>
</dbReference>